<name>X0VM74_9ZZZZ</name>
<sequence>DAFFAIMDAQTQKRLDQVDEETKSQLDAIDKQLENEELTEEKREKLEAKRTELEEEADAERKKIEEEAAQRKLAIANFEVLINGGVAVTKALSVDPTGILAAFVAAQVFAELALINAAQIPAFAKGTNYSPEGMALVGEKGPEVVYLPRGSKVKTAAESKRIMNQPLDNRAITEMMNHEIQRQIHLKYDQNVTNKFSQSMSDRNLIKSDSQTREVLYEMTDRIVDELRSQNASRGTI</sequence>
<evidence type="ECO:0000313" key="2">
    <source>
        <dbReference type="EMBL" id="GAG13573.1"/>
    </source>
</evidence>
<gene>
    <name evidence="2" type="ORF">S01H1_37740</name>
</gene>
<protein>
    <submittedName>
        <fullName evidence="2">Uncharacterized protein</fullName>
    </submittedName>
</protein>
<feature type="non-terminal residue" evidence="2">
    <location>
        <position position="1"/>
    </location>
</feature>
<reference evidence="2" key="1">
    <citation type="journal article" date="2014" name="Front. Microbiol.">
        <title>High frequency of phylogenetically diverse reductive dehalogenase-homologous genes in deep subseafloor sedimentary metagenomes.</title>
        <authorList>
            <person name="Kawai M."/>
            <person name="Futagami T."/>
            <person name="Toyoda A."/>
            <person name="Takaki Y."/>
            <person name="Nishi S."/>
            <person name="Hori S."/>
            <person name="Arai W."/>
            <person name="Tsubouchi T."/>
            <person name="Morono Y."/>
            <person name="Uchiyama I."/>
            <person name="Ito T."/>
            <person name="Fujiyama A."/>
            <person name="Inagaki F."/>
            <person name="Takami H."/>
        </authorList>
    </citation>
    <scope>NUCLEOTIDE SEQUENCE</scope>
    <source>
        <strain evidence="2">Expedition CK06-06</strain>
    </source>
</reference>
<dbReference type="AlphaFoldDB" id="X0VM74"/>
<dbReference type="EMBL" id="BARS01023712">
    <property type="protein sequence ID" value="GAG13573.1"/>
    <property type="molecule type" value="Genomic_DNA"/>
</dbReference>
<feature type="region of interest" description="Disordered" evidence="1">
    <location>
        <begin position="28"/>
        <end position="61"/>
    </location>
</feature>
<feature type="compositionally biased region" description="Basic and acidic residues" evidence="1">
    <location>
        <begin position="28"/>
        <end position="52"/>
    </location>
</feature>
<organism evidence="2">
    <name type="scientific">marine sediment metagenome</name>
    <dbReference type="NCBI Taxonomy" id="412755"/>
    <lineage>
        <taxon>unclassified sequences</taxon>
        <taxon>metagenomes</taxon>
        <taxon>ecological metagenomes</taxon>
    </lineage>
</organism>
<proteinExistence type="predicted"/>
<accession>X0VM74</accession>
<evidence type="ECO:0000256" key="1">
    <source>
        <dbReference type="SAM" id="MobiDB-lite"/>
    </source>
</evidence>
<comment type="caution">
    <text evidence="2">The sequence shown here is derived from an EMBL/GenBank/DDBJ whole genome shotgun (WGS) entry which is preliminary data.</text>
</comment>